<dbReference type="EMBL" id="HACG01036658">
    <property type="protein sequence ID" value="CEK83523.1"/>
    <property type="molecule type" value="Transcribed_RNA"/>
</dbReference>
<accession>A0A0B7ARN7</accession>
<reference evidence="1" key="1">
    <citation type="submission" date="2014-12" db="EMBL/GenBank/DDBJ databases">
        <title>Insight into the proteome of Arion vulgaris.</title>
        <authorList>
            <person name="Aradska J."/>
            <person name="Bulat T."/>
            <person name="Smidak R."/>
            <person name="Sarate P."/>
            <person name="Gangsoo J."/>
            <person name="Sialana F."/>
            <person name="Bilban M."/>
            <person name="Lubec G."/>
        </authorList>
    </citation>
    <scope>NUCLEOTIDE SEQUENCE</scope>
    <source>
        <tissue evidence="1">Skin</tissue>
    </source>
</reference>
<dbReference type="AlphaFoldDB" id="A0A0B7ARN7"/>
<protein>
    <submittedName>
        <fullName evidence="1">Uncharacterized protein</fullName>
    </submittedName>
</protein>
<name>A0A0B7ARN7_9EUPU</name>
<sequence>MHYVLKNSTVNMKMMVDVLQNCPLQVEMRQRIGYTHPPPSNRSCIVELEQTIS</sequence>
<gene>
    <name evidence="1" type="primary">ORF137495</name>
</gene>
<organism evidence="1">
    <name type="scientific">Arion vulgaris</name>
    <dbReference type="NCBI Taxonomy" id="1028688"/>
    <lineage>
        <taxon>Eukaryota</taxon>
        <taxon>Metazoa</taxon>
        <taxon>Spiralia</taxon>
        <taxon>Lophotrochozoa</taxon>
        <taxon>Mollusca</taxon>
        <taxon>Gastropoda</taxon>
        <taxon>Heterobranchia</taxon>
        <taxon>Euthyneura</taxon>
        <taxon>Panpulmonata</taxon>
        <taxon>Eupulmonata</taxon>
        <taxon>Stylommatophora</taxon>
        <taxon>Helicina</taxon>
        <taxon>Arionoidea</taxon>
        <taxon>Arionidae</taxon>
        <taxon>Arion</taxon>
    </lineage>
</organism>
<proteinExistence type="predicted"/>
<evidence type="ECO:0000313" key="1">
    <source>
        <dbReference type="EMBL" id="CEK83523.1"/>
    </source>
</evidence>